<accession>A0A4R2BLM3</accession>
<dbReference type="SUPFAM" id="SSF55781">
    <property type="entry name" value="GAF domain-like"/>
    <property type="match status" value="1"/>
</dbReference>
<evidence type="ECO:0000256" key="2">
    <source>
        <dbReference type="ARBA" id="ARBA00023125"/>
    </source>
</evidence>
<dbReference type="FunFam" id="1.10.10.10:FF:000056">
    <property type="entry name" value="IclR family transcriptional regulator"/>
    <property type="match status" value="1"/>
</dbReference>
<dbReference type="RefSeq" id="WP_132001412.1">
    <property type="nucleotide sequence ID" value="NZ_JABUHM010000006.1"/>
</dbReference>
<dbReference type="Gene3D" id="3.30.450.40">
    <property type="match status" value="1"/>
</dbReference>
<dbReference type="Pfam" id="PF01614">
    <property type="entry name" value="IclR_C"/>
    <property type="match status" value="1"/>
</dbReference>
<dbReference type="InterPro" id="IPR014757">
    <property type="entry name" value="Tscrpt_reg_IclR_C"/>
</dbReference>
<keyword evidence="9" id="KW-1185">Reference proteome</keyword>
<evidence type="ECO:0000256" key="5">
    <source>
        <dbReference type="ARBA" id="ARBA00070406"/>
    </source>
</evidence>
<dbReference type="GO" id="GO:0045892">
    <property type="term" value="P:negative regulation of DNA-templated transcription"/>
    <property type="evidence" value="ECO:0007669"/>
    <property type="project" value="TreeGrafter"/>
</dbReference>
<evidence type="ECO:0000259" key="6">
    <source>
        <dbReference type="PROSITE" id="PS51077"/>
    </source>
</evidence>
<dbReference type="InterPro" id="IPR005471">
    <property type="entry name" value="Tscrpt_reg_IclR_N"/>
</dbReference>
<dbReference type="AlphaFoldDB" id="A0A4R2BLM3"/>
<comment type="function">
    <text evidence="4">May be an activator protein for the gylABX operon.</text>
</comment>
<reference evidence="8 9" key="1">
    <citation type="journal article" date="2015" name="Stand. Genomic Sci.">
        <title>Genomic Encyclopedia of Bacterial and Archaeal Type Strains, Phase III: the genomes of soil and plant-associated and newly described type strains.</title>
        <authorList>
            <person name="Whitman W.B."/>
            <person name="Woyke T."/>
            <person name="Klenk H.P."/>
            <person name="Zhou Y."/>
            <person name="Lilburn T.G."/>
            <person name="Beck B.J."/>
            <person name="De Vos P."/>
            <person name="Vandamme P."/>
            <person name="Eisen J.A."/>
            <person name="Garrity G."/>
            <person name="Hugenholtz P."/>
            <person name="Kyrpides N.C."/>
        </authorList>
    </citation>
    <scope>NUCLEOTIDE SEQUENCE [LARGE SCALE GENOMIC DNA]</scope>
    <source>
        <strain evidence="8 9">CV53</strain>
    </source>
</reference>
<evidence type="ECO:0000313" key="8">
    <source>
        <dbReference type="EMBL" id="TCN28158.1"/>
    </source>
</evidence>
<dbReference type="GO" id="GO:0003677">
    <property type="term" value="F:DNA binding"/>
    <property type="evidence" value="ECO:0007669"/>
    <property type="project" value="UniProtKB-KW"/>
</dbReference>
<gene>
    <name evidence="8" type="ORF">EV146_101489</name>
</gene>
<dbReference type="InterPro" id="IPR029016">
    <property type="entry name" value="GAF-like_dom_sf"/>
</dbReference>
<dbReference type="SUPFAM" id="SSF46785">
    <property type="entry name" value="Winged helix' DNA-binding domain"/>
    <property type="match status" value="1"/>
</dbReference>
<name>A0A4R2BLM3_9BACI</name>
<dbReference type="EMBL" id="SLVV01000001">
    <property type="protein sequence ID" value="TCN28158.1"/>
    <property type="molecule type" value="Genomic_DNA"/>
</dbReference>
<dbReference type="Pfam" id="PF09339">
    <property type="entry name" value="HTH_IclR"/>
    <property type="match status" value="1"/>
</dbReference>
<dbReference type="InterPro" id="IPR036388">
    <property type="entry name" value="WH-like_DNA-bd_sf"/>
</dbReference>
<dbReference type="PROSITE" id="PS51078">
    <property type="entry name" value="ICLR_ED"/>
    <property type="match status" value="1"/>
</dbReference>
<dbReference type="Proteomes" id="UP000295689">
    <property type="component" value="Unassembled WGS sequence"/>
</dbReference>
<dbReference type="InterPro" id="IPR036390">
    <property type="entry name" value="WH_DNA-bd_sf"/>
</dbReference>
<dbReference type="PROSITE" id="PS51077">
    <property type="entry name" value="HTH_ICLR"/>
    <property type="match status" value="1"/>
</dbReference>
<keyword evidence="1" id="KW-0805">Transcription regulation</keyword>
<organism evidence="8 9">
    <name type="scientific">Mesobacillus foraminis</name>
    <dbReference type="NCBI Taxonomy" id="279826"/>
    <lineage>
        <taxon>Bacteria</taxon>
        <taxon>Bacillati</taxon>
        <taxon>Bacillota</taxon>
        <taxon>Bacilli</taxon>
        <taxon>Bacillales</taxon>
        <taxon>Bacillaceae</taxon>
        <taxon>Mesobacillus</taxon>
    </lineage>
</organism>
<comment type="caution">
    <text evidence="8">The sequence shown here is derived from an EMBL/GenBank/DDBJ whole genome shotgun (WGS) entry which is preliminary data.</text>
</comment>
<dbReference type="InterPro" id="IPR050707">
    <property type="entry name" value="HTH_MetabolicPath_Reg"/>
</dbReference>
<dbReference type="GO" id="GO:0003700">
    <property type="term" value="F:DNA-binding transcription factor activity"/>
    <property type="evidence" value="ECO:0007669"/>
    <property type="project" value="TreeGrafter"/>
</dbReference>
<feature type="domain" description="HTH iclR-type" evidence="6">
    <location>
        <begin position="10"/>
        <end position="72"/>
    </location>
</feature>
<evidence type="ECO:0000313" key="9">
    <source>
        <dbReference type="Proteomes" id="UP000295689"/>
    </source>
</evidence>
<evidence type="ECO:0000256" key="3">
    <source>
        <dbReference type="ARBA" id="ARBA00023163"/>
    </source>
</evidence>
<evidence type="ECO:0000259" key="7">
    <source>
        <dbReference type="PROSITE" id="PS51078"/>
    </source>
</evidence>
<keyword evidence="2" id="KW-0238">DNA-binding</keyword>
<dbReference type="Gene3D" id="1.10.10.10">
    <property type="entry name" value="Winged helix-like DNA-binding domain superfamily/Winged helix DNA-binding domain"/>
    <property type="match status" value="1"/>
</dbReference>
<evidence type="ECO:0000256" key="4">
    <source>
        <dbReference type="ARBA" id="ARBA00058938"/>
    </source>
</evidence>
<proteinExistence type="predicted"/>
<feature type="domain" description="IclR-ED" evidence="7">
    <location>
        <begin position="73"/>
        <end position="256"/>
    </location>
</feature>
<evidence type="ECO:0000256" key="1">
    <source>
        <dbReference type="ARBA" id="ARBA00023015"/>
    </source>
</evidence>
<dbReference type="SMART" id="SM00346">
    <property type="entry name" value="HTH_ICLR"/>
    <property type="match status" value="1"/>
</dbReference>
<keyword evidence="3" id="KW-0804">Transcription</keyword>
<protein>
    <recommendedName>
        <fullName evidence="5">Glycerol operon regulatory protein</fullName>
    </recommendedName>
</protein>
<dbReference type="PANTHER" id="PTHR30136:SF24">
    <property type="entry name" value="HTH-TYPE TRANSCRIPTIONAL REPRESSOR ALLR"/>
    <property type="match status" value="1"/>
</dbReference>
<dbReference type="PANTHER" id="PTHR30136">
    <property type="entry name" value="HELIX-TURN-HELIX TRANSCRIPTIONAL REGULATOR, ICLR FAMILY"/>
    <property type="match status" value="1"/>
</dbReference>
<sequence>MSMTKSNSSVQSVERALCILNLLKDHPGGMGITQIAKKLEVAKSSAHRLTTALCNFGLVTKNLENDKYLLGLKLVELGETVLETLDIRTVAQPYLQKLVNELDETVHLVILENCEIVYIDKIESPQTIRMYSRIGRRAPVHCTGVGKAIMAFFPEEEIDQIITEKGLHRFTEYTHTNRESLLANLDEIRSRGFSIDEQEHELGIRCVAAPVFNHHNKVVAGVSVAAPTYRLPTTMVEEYAAKLTACAGSISRGLGNRKQ</sequence>